<dbReference type="InterPro" id="IPR036770">
    <property type="entry name" value="Ankyrin_rpt-contain_sf"/>
</dbReference>
<dbReference type="GO" id="GO:0045905">
    <property type="term" value="P:positive regulation of translational termination"/>
    <property type="evidence" value="ECO:0007669"/>
    <property type="project" value="TreeGrafter"/>
</dbReference>
<proteinExistence type="predicted"/>
<dbReference type="AlphaFoldDB" id="A0A1Q9CU77"/>
<dbReference type="SUPFAM" id="SSF51197">
    <property type="entry name" value="Clavaminate synthase-like"/>
    <property type="match status" value="1"/>
</dbReference>
<dbReference type="SUPFAM" id="SSF48403">
    <property type="entry name" value="Ankyrin repeat"/>
    <property type="match status" value="1"/>
</dbReference>
<dbReference type="OrthoDB" id="438164at2759"/>
<accession>A0A1Q9CU77</accession>
<keyword evidence="2" id="KW-1185">Reference proteome</keyword>
<dbReference type="Proteomes" id="UP000186817">
    <property type="component" value="Unassembled WGS sequence"/>
</dbReference>
<dbReference type="Pfam" id="PF08007">
    <property type="entry name" value="JmjC_2"/>
    <property type="match status" value="1"/>
</dbReference>
<dbReference type="PROSITE" id="PS51184">
    <property type="entry name" value="JMJC"/>
    <property type="match status" value="1"/>
</dbReference>
<organism evidence="1 2">
    <name type="scientific">Symbiodinium microadriaticum</name>
    <name type="common">Dinoflagellate</name>
    <name type="synonym">Zooxanthella microadriatica</name>
    <dbReference type="NCBI Taxonomy" id="2951"/>
    <lineage>
        <taxon>Eukaryota</taxon>
        <taxon>Sar</taxon>
        <taxon>Alveolata</taxon>
        <taxon>Dinophyceae</taxon>
        <taxon>Suessiales</taxon>
        <taxon>Symbiodiniaceae</taxon>
        <taxon>Symbiodinium</taxon>
    </lineage>
</organism>
<sequence>MAGASRRAGGRLLAVLALGLGVGFVGFCGPPRPRPRPSRSCSLGALGYAQSLTGAAGSRELMQEFKRSYRENPFPEKLGLFFPDHDRILQVLYQSGRQNYTSSGFLRTVDLVFRQLYDFGPSAWPALTQLLDTKHPWTSAYCQAIIAEGVEAWSPFDFFRVNLDNLAPLQRYSLPELERQSKTGFRVLEKWLQRLQKEAADGGGQDPELQTLLERLQAQDLRNHQEQAMRLRPLEDLLEHELAKVVRSIFQACEAVPEATAALLTARDRRKRTVLHLAATQGNTRLARLFLGAVGEADRQFFAAALDTGGYTAEDLARLAGFAETADAIQSLGGPTISEAPTGSASGLFPPAAEAEGKRQSVSAPSDDGGWSSSRTGVPEEWLTEEPVCEIDSISVGQFDWEIFEKHYYSARRPLLIRGGVRMSASDRAKFTRQGLLGIAGSRRVTAYSTPYENDFREVAPVEMPLEEYAAFLDQRVQDPGSNLSYVFERLPEDEGPLGVAREVPKLLRSRVDLRSAQFTLGGALMGSPLHHHVDAANSLLFGKKLWFLKPPAQQEFRKTTVYEDLLASGGPPGLKVLQQSGDLLYVPQDWAHGALCLNQCIGLAHEFDVRAQSIPVPVETVNAGLGVALAGFLSFLSPADISAPSGLSSRPNMSIYVVLAATRLVVALSLTGQQLRGEGREKILTVVDSHGAPTAPGSASDLKTQLKAAAARGDGGDAPTEQDLKNFSGDWLFHVRTTSCHGDVFDNGTYTATSRAFLPLLCGVCVILVASTRHSAGKPRAEEQGEGGEASTEAASTRLWHVDFARICAVMCVIFEHSGKSLSRL</sequence>
<comment type="caution">
    <text evidence="1">The sequence shown here is derived from an EMBL/GenBank/DDBJ whole genome shotgun (WGS) entry which is preliminary data.</text>
</comment>
<gene>
    <name evidence="1" type="primary">Jmjd8</name>
    <name evidence="1" type="ORF">AK812_SmicGene32379</name>
</gene>
<dbReference type="InterPro" id="IPR003347">
    <property type="entry name" value="JmjC_dom"/>
</dbReference>
<dbReference type="PANTHER" id="PTHR12480:SF6">
    <property type="entry name" value="2-OXOGLUTARATE AND IRON-DEPENDENT OXYGENASE JMJD4"/>
    <property type="match status" value="1"/>
</dbReference>
<evidence type="ECO:0000313" key="2">
    <source>
        <dbReference type="Proteomes" id="UP000186817"/>
    </source>
</evidence>
<dbReference type="EMBL" id="LSRX01000913">
    <property type="protein sequence ID" value="OLP86486.1"/>
    <property type="molecule type" value="Genomic_DNA"/>
</dbReference>
<evidence type="ECO:0000313" key="1">
    <source>
        <dbReference type="EMBL" id="OLP86486.1"/>
    </source>
</evidence>
<protein>
    <submittedName>
        <fullName evidence="1">JmjC domain-containing protein 8</fullName>
    </submittedName>
</protein>
<dbReference type="GO" id="GO:0005634">
    <property type="term" value="C:nucleus"/>
    <property type="evidence" value="ECO:0007669"/>
    <property type="project" value="TreeGrafter"/>
</dbReference>
<dbReference type="GO" id="GO:0005737">
    <property type="term" value="C:cytoplasm"/>
    <property type="evidence" value="ECO:0007669"/>
    <property type="project" value="TreeGrafter"/>
</dbReference>
<dbReference type="InterPro" id="IPR050910">
    <property type="entry name" value="JMJD6_ArgDemeth/LysHydrox"/>
</dbReference>
<dbReference type="PANTHER" id="PTHR12480">
    <property type="entry name" value="ARGININE DEMETHYLASE AND LYSYL-HYDROXYLASE JMJD"/>
    <property type="match status" value="1"/>
</dbReference>
<dbReference type="Gene3D" id="1.25.40.20">
    <property type="entry name" value="Ankyrin repeat-containing domain"/>
    <property type="match status" value="1"/>
</dbReference>
<name>A0A1Q9CU77_SYMMI</name>
<dbReference type="GO" id="GO:0043565">
    <property type="term" value="F:sequence-specific DNA binding"/>
    <property type="evidence" value="ECO:0007669"/>
    <property type="project" value="TreeGrafter"/>
</dbReference>
<dbReference type="GO" id="GO:0016706">
    <property type="term" value="F:2-oxoglutarate-dependent dioxygenase activity"/>
    <property type="evidence" value="ECO:0007669"/>
    <property type="project" value="TreeGrafter"/>
</dbReference>
<dbReference type="Gene3D" id="2.60.120.650">
    <property type="entry name" value="Cupin"/>
    <property type="match status" value="1"/>
</dbReference>
<reference evidence="1 2" key="1">
    <citation type="submission" date="2016-02" db="EMBL/GenBank/DDBJ databases">
        <title>Genome analysis of coral dinoflagellate symbionts highlights evolutionary adaptations to a symbiotic lifestyle.</title>
        <authorList>
            <person name="Aranda M."/>
            <person name="Li Y."/>
            <person name="Liew Y.J."/>
            <person name="Baumgarten S."/>
            <person name="Simakov O."/>
            <person name="Wilson M."/>
            <person name="Piel J."/>
            <person name="Ashoor H."/>
            <person name="Bougouffa S."/>
            <person name="Bajic V.B."/>
            <person name="Ryu T."/>
            <person name="Ravasi T."/>
            <person name="Bayer T."/>
            <person name="Micklem G."/>
            <person name="Kim H."/>
            <person name="Bhak J."/>
            <person name="Lajeunesse T.C."/>
            <person name="Voolstra C.R."/>
        </authorList>
    </citation>
    <scope>NUCLEOTIDE SEQUENCE [LARGE SCALE GENOMIC DNA]</scope>
    <source>
        <strain evidence="1 2">CCMP2467</strain>
    </source>
</reference>